<comment type="caution">
    <text evidence="1">The sequence shown here is derived from an EMBL/GenBank/DDBJ whole genome shotgun (WGS) entry which is preliminary data.</text>
</comment>
<reference evidence="1 2" key="2">
    <citation type="submission" date="2018-07" db="EMBL/GenBank/DDBJ databases">
        <title>Diversity of Mesorhizobium strains in Brazil.</title>
        <authorList>
            <person name="Helene L.C.F."/>
            <person name="Dall'Agnol R."/>
            <person name="Delamuta J.R.M."/>
            <person name="Hungria M."/>
        </authorList>
    </citation>
    <scope>NUCLEOTIDE SEQUENCE [LARGE SCALE GENOMIC DNA]</scope>
    <source>
        <strain evidence="1 2">AC99b</strain>
    </source>
</reference>
<name>A0A330HUY9_9HYPH</name>
<evidence type="ECO:0000313" key="1">
    <source>
        <dbReference type="EMBL" id="RAZ90409.1"/>
    </source>
</evidence>
<dbReference type="AlphaFoldDB" id="A0A330HUY9"/>
<dbReference type="EMBL" id="QMBP01000005">
    <property type="protein sequence ID" value="RAZ90409.1"/>
    <property type="molecule type" value="Genomic_DNA"/>
</dbReference>
<reference evidence="2" key="1">
    <citation type="submission" date="2018-06" db="EMBL/GenBank/DDBJ databases">
        <authorList>
            <person name="Helene L.C."/>
            <person name="Dall'Agnol R."/>
            <person name="Delamuta J.R."/>
            <person name="Hungria M."/>
        </authorList>
    </citation>
    <scope>NUCLEOTIDE SEQUENCE [LARGE SCALE GENOMIC DNA]</scope>
    <source>
        <strain evidence="2">AC99b</strain>
    </source>
</reference>
<dbReference type="RefSeq" id="WP_112097808.1">
    <property type="nucleotide sequence ID" value="NZ_QMBP01000005.1"/>
</dbReference>
<sequence>MFDEIGTPPELQDVIDDCYEAFASYRPPRWLDAPPYRDPAAILATLSSAPLRQLTSDQLGPYASWAMTTVGGEDDYKHFLPRILELAIGDQSHPGIDPPAIAGKLRYGGWPTWSVEERAAVQAVFAGAWRYALKQHPDDYDPERWLNGIALIDSDLDAALAAWLSSPSPNATLQLAEFFRGTAERLFSDRANRDFWQGAGDEAIETMRRWLPSEPVVDRLLSAGGTVGSGDEWRIDQALLALNALSPARPR</sequence>
<dbReference type="OrthoDB" id="4535590at2"/>
<evidence type="ECO:0000313" key="2">
    <source>
        <dbReference type="Proteomes" id="UP000251558"/>
    </source>
</evidence>
<protein>
    <submittedName>
        <fullName evidence="1">Uncharacterized protein</fullName>
    </submittedName>
</protein>
<organism evidence="1 2">
    <name type="scientific">Mesorhizobium hawassense</name>
    <dbReference type="NCBI Taxonomy" id="1209954"/>
    <lineage>
        <taxon>Bacteria</taxon>
        <taxon>Pseudomonadati</taxon>
        <taxon>Pseudomonadota</taxon>
        <taxon>Alphaproteobacteria</taxon>
        <taxon>Hyphomicrobiales</taxon>
        <taxon>Phyllobacteriaceae</taxon>
        <taxon>Mesorhizobium</taxon>
    </lineage>
</organism>
<accession>A0A330HUY9</accession>
<keyword evidence="2" id="KW-1185">Reference proteome</keyword>
<gene>
    <name evidence="1" type="ORF">DPM33_12850</name>
</gene>
<dbReference type="Proteomes" id="UP000251558">
    <property type="component" value="Unassembled WGS sequence"/>
</dbReference>
<proteinExistence type="predicted"/>